<dbReference type="Gene3D" id="3.40.1190.20">
    <property type="match status" value="1"/>
</dbReference>
<dbReference type="SUPFAM" id="SSF53613">
    <property type="entry name" value="Ribokinase-like"/>
    <property type="match status" value="1"/>
</dbReference>
<evidence type="ECO:0000256" key="2">
    <source>
        <dbReference type="ARBA" id="ARBA00001946"/>
    </source>
</evidence>
<organism evidence="12 13">
    <name type="scientific">[Clostridium] cellulosi</name>
    <dbReference type="NCBI Taxonomy" id="29343"/>
    <lineage>
        <taxon>Bacteria</taxon>
        <taxon>Bacillati</taxon>
        <taxon>Bacillota</taxon>
        <taxon>Clostridia</taxon>
        <taxon>Eubacteriales</taxon>
        <taxon>Oscillospiraceae</taxon>
        <taxon>Oscillospiraceae incertae sedis</taxon>
    </lineage>
</organism>
<evidence type="ECO:0000256" key="9">
    <source>
        <dbReference type="ARBA" id="ARBA00022842"/>
    </source>
</evidence>
<dbReference type="HOGENOM" id="CLU_019943_0_0_9"/>
<evidence type="ECO:0000256" key="6">
    <source>
        <dbReference type="ARBA" id="ARBA00022741"/>
    </source>
</evidence>
<dbReference type="Pfam" id="PF02110">
    <property type="entry name" value="HK"/>
    <property type="match status" value="1"/>
</dbReference>
<evidence type="ECO:0000256" key="8">
    <source>
        <dbReference type="ARBA" id="ARBA00022840"/>
    </source>
</evidence>
<dbReference type="NCBIfam" id="TIGR00694">
    <property type="entry name" value="thiM"/>
    <property type="match status" value="1"/>
</dbReference>
<evidence type="ECO:0000256" key="4">
    <source>
        <dbReference type="ARBA" id="ARBA00022679"/>
    </source>
</evidence>
<accession>A0A078KV12</accession>
<evidence type="ECO:0000313" key="13">
    <source>
        <dbReference type="Proteomes" id="UP000032431"/>
    </source>
</evidence>
<keyword evidence="7 11" id="KW-0418">Kinase</keyword>
<protein>
    <recommendedName>
        <fullName evidence="11">Hydroxyethylthiazole kinase</fullName>
        <ecNumber evidence="11">2.7.1.50</ecNumber>
    </recommendedName>
    <alternativeName>
        <fullName evidence="11">4-methyl-5-beta-hydroxyethylthiazole kinase</fullName>
        <shortName evidence="11">TH kinase</shortName>
        <shortName evidence="11">Thz kinase</shortName>
    </alternativeName>
</protein>
<dbReference type="NCBIfam" id="NF006830">
    <property type="entry name" value="PRK09355.1"/>
    <property type="match status" value="1"/>
</dbReference>
<dbReference type="STRING" id="29343.CCDG5_1846"/>
<dbReference type="EMBL" id="LM995447">
    <property type="protein sequence ID" value="CDZ24944.1"/>
    <property type="molecule type" value="Genomic_DNA"/>
</dbReference>
<dbReference type="Proteomes" id="UP000032431">
    <property type="component" value="Chromosome I"/>
</dbReference>
<comment type="pathway">
    <text evidence="3 11">Cofactor biosynthesis; thiamine diphosphate biosynthesis; 4-methyl-5-(2-phosphoethyl)-thiazole from 5-(2-hydroxyethyl)-4-methylthiazole: step 1/1.</text>
</comment>
<name>A0A078KV12_9FIRM</name>
<dbReference type="PRINTS" id="PR01099">
    <property type="entry name" value="HYETHTZKNASE"/>
</dbReference>
<dbReference type="AlphaFoldDB" id="A0A078KV12"/>
<comment type="similarity">
    <text evidence="11">Belongs to the Thz kinase family.</text>
</comment>
<dbReference type="KEGG" id="ccel:CCDG5_1846"/>
<dbReference type="CDD" id="cd01170">
    <property type="entry name" value="THZ_kinase"/>
    <property type="match status" value="1"/>
</dbReference>
<keyword evidence="8 11" id="KW-0067">ATP-binding</keyword>
<comment type="catalytic activity">
    <reaction evidence="1 11">
        <text>5-(2-hydroxyethyl)-4-methylthiazole + ATP = 4-methyl-5-(2-phosphooxyethyl)-thiazole + ADP + H(+)</text>
        <dbReference type="Rhea" id="RHEA:24212"/>
        <dbReference type="ChEBI" id="CHEBI:15378"/>
        <dbReference type="ChEBI" id="CHEBI:17957"/>
        <dbReference type="ChEBI" id="CHEBI:30616"/>
        <dbReference type="ChEBI" id="CHEBI:58296"/>
        <dbReference type="ChEBI" id="CHEBI:456216"/>
        <dbReference type="EC" id="2.7.1.50"/>
    </reaction>
</comment>
<dbReference type="GO" id="GO:0000287">
    <property type="term" value="F:magnesium ion binding"/>
    <property type="evidence" value="ECO:0007669"/>
    <property type="project" value="UniProtKB-UniRule"/>
</dbReference>
<evidence type="ECO:0000256" key="11">
    <source>
        <dbReference type="HAMAP-Rule" id="MF_00228"/>
    </source>
</evidence>
<dbReference type="GO" id="GO:0005524">
    <property type="term" value="F:ATP binding"/>
    <property type="evidence" value="ECO:0007669"/>
    <property type="project" value="UniProtKB-UniRule"/>
</dbReference>
<dbReference type="HAMAP" id="MF_00228">
    <property type="entry name" value="Thz_kinase"/>
    <property type="match status" value="1"/>
</dbReference>
<dbReference type="InterPro" id="IPR000417">
    <property type="entry name" value="Hyethyz_kinase"/>
</dbReference>
<evidence type="ECO:0000256" key="1">
    <source>
        <dbReference type="ARBA" id="ARBA00001771"/>
    </source>
</evidence>
<dbReference type="PATRIC" id="fig|29343.3.peg.1938"/>
<feature type="binding site" evidence="11">
    <location>
        <position position="175"/>
    </location>
    <ligand>
        <name>ATP</name>
        <dbReference type="ChEBI" id="CHEBI:30616"/>
    </ligand>
</feature>
<reference evidence="13" key="1">
    <citation type="submission" date="2014-07" db="EMBL/GenBank/DDBJ databases">
        <authorList>
            <person name="Wibberg D."/>
        </authorList>
    </citation>
    <scope>NUCLEOTIDE SEQUENCE [LARGE SCALE GENOMIC DNA]</scope>
    <source>
        <strain evidence="13">DG5</strain>
    </source>
</reference>
<evidence type="ECO:0000256" key="5">
    <source>
        <dbReference type="ARBA" id="ARBA00022723"/>
    </source>
</evidence>
<proteinExistence type="inferred from homology"/>
<keyword evidence="13" id="KW-1185">Reference proteome</keyword>
<keyword evidence="10 11" id="KW-0784">Thiamine biosynthesis</keyword>
<feature type="binding site" evidence="11">
    <location>
        <position position="124"/>
    </location>
    <ligand>
        <name>ATP</name>
        <dbReference type="ChEBI" id="CHEBI:30616"/>
    </ligand>
</feature>
<evidence type="ECO:0000256" key="10">
    <source>
        <dbReference type="ARBA" id="ARBA00022977"/>
    </source>
</evidence>
<dbReference type="PIRSF" id="PIRSF000513">
    <property type="entry name" value="Thz_kinase"/>
    <property type="match status" value="1"/>
</dbReference>
<keyword evidence="6 11" id="KW-0547">Nucleotide-binding</keyword>
<comment type="function">
    <text evidence="11">Catalyzes the phosphorylation of the hydroxyl group of 4-methyl-5-beta-hydroxyethylthiazole (THZ).</text>
</comment>
<dbReference type="UniPathway" id="UPA00060">
    <property type="reaction ID" value="UER00139"/>
</dbReference>
<dbReference type="GO" id="GO:0009228">
    <property type="term" value="P:thiamine biosynthetic process"/>
    <property type="evidence" value="ECO:0007669"/>
    <property type="project" value="UniProtKB-KW"/>
</dbReference>
<evidence type="ECO:0000256" key="7">
    <source>
        <dbReference type="ARBA" id="ARBA00022777"/>
    </source>
</evidence>
<keyword evidence="4 11" id="KW-0808">Transferase</keyword>
<gene>
    <name evidence="11 12" type="primary">thiM</name>
    <name evidence="12" type="ORF">CCDG5_1846</name>
</gene>
<keyword evidence="9 11" id="KW-0460">Magnesium</keyword>
<sequence>MEREWVEKIGDALKAVRSQKPLVNHITNYVTVNDCANITLAIGASPIMADDIRESAEITSISSALVLNTGTLAEQTIQSMLAAGKKANELKIPVVLDPVGVGASKLRNQTVERILHEVKISVLRGNISEIRYIAGFEASTKGVDASDADMSSGLEAACTIVKTAARKYGCTVAATGETDIISDGHRTIMIKNGTRLLASVTGTGCMCTSLVGAFSGVTKDPMVAAAGGALCMGIAGEIAEEKAGKVGTGSFHIAIIDAVSLMDAETLMERAKIYETRD</sequence>
<dbReference type="GO" id="GO:0009229">
    <property type="term" value="P:thiamine diphosphate biosynthetic process"/>
    <property type="evidence" value="ECO:0007669"/>
    <property type="project" value="UniProtKB-UniRule"/>
</dbReference>
<feature type="binding site" evidence="11">
    <location>
        <position position="48"/>
    </location>
    <ligand>
        <name>substrate</name>
    </ligand>
</feature>
<dbReference type="InterPro" id="IPR029056">
    <property type="entry name" value="Ribokinase-like"/>
</dbReference>
<evidence type="ECO:0000313" key="12">
    <source>
        <dbReference type="EMBL" id="CDZ24944.1"/>
    </source>
</evidence>
<feature type="binding site" evidence="11">
    <location>
        <position position="202"/>
    </location>
    <ligand>
        <name>substrate</name>
    </ligand>
</feature>
<dbReference type="OrthoDB" id="9778146at2"/>
<keyword evidence="5 11" id="KW-0479">Metal-binding</keyword>
<dbReference type="GO" id="GO:0004417">
    <property type="term" value="F:hydroxyethylthiazole kinase activity"/>
    <property type="evidence" value="ECO:0007669"/>
    <property type="project" value="UniProtKB-UniRule"/>
</dbReference>
<dbReference type="EC" id="2.7.1.50" evidence="11"/>
<comment type="cofactor">
    <cofactor evidence="2 11">
        <name>Mg(2+)</name>
        <dbReference type="ChEBI" id="CHEBI:18420"/>
    </cofactor>
</comment>
<evidence type="ECO:0000256" key="3">
    <source>
        <dbReference type="ARBA" id="ARBA00004868"/>
    </source>
</evidence>